<name>A0AAE3WGY5_9RHOB</name>
<dbReference type="PANTHER" id="PTHR43428">
    <property type="entry name" value="ARSENATE REDUCTASE"/>
    <property type="match status" value="1"/>
</dbReference>
<evidence type="ECO:0000313" key="4">
    <source>
        <dbReference type="Proteomes" id="UP001226762"/>
    </source>
</evidence>
<dbReference type="SMART" id="SM00418">
    <property type="entry name" value="HTH_ARSR"/>
    <property type="match status" value="1"/>
</dbReference>
<dbReference type="Gene3D" id="1.10.10.10">
    <property type="entry name" value="Winged helix-like DNA-binding domain superfamily/Winged helix DNA-binding domain"/>
    <property type="match status" value="1"/>
</dbReference>
<reference evidence="3" key="2">
    <citation type="submission" date="2023-02" db="EMBL/GenBank/DDBJ databases">
        <title>'Rhodoalgimonas zhirmunskyi' gen. nov., isolated from a red alga.</title>
        <authorList>
            <person name="Nedashkovskaya O.I."/>
            <person name="Otstavnykh N.Y."/>
            <person name="Bystritskaya E.P."/>
            <person name="Balabanova L.A."/>
            <person name="Isaeva M.P."/>
        </authorList>
    </citation>
    <scope>NUCLEOTIDE SEQUENCE</scope>
    <source>
        <strain evidence="3">KCTC 52189</strain>
    </source>
</reference>
<protein>
    <submittedName>
        <fullName evidence="3">Helix-turn-helix domain-containing protein</fullName>
    </submittedName>
</protein>
<keyword evidence="1" id="KW-0059">Arsenical resistance</keyword>
<reference evidence="3" key="1">
    <citation type="submission" date="2022-07" db="EMBL/GenBank/DDBJ databases">
        <authorList>
            <person name="Otstavnykh N."/>
            <person name="Isaeva M."/>
            <person name="Bystritskaya E."/>
        </authorList>
    </citation>
    <scope>NUCLEOTIDE SEQUENCE</scope>
    <source>
        <strain evidence="3">KCTC 52189</strain>
    </source>
</reference>
<dbReference type="InterPro" id="IPR011991">
    <property type="entry name" value="ArsR-like_HTH"/>
</dbReference>
<dbReference type="PROSITE" id="PS50987">
    <property type="entry name" value="HTH_ARSR_2"/>
    <property type="match status" value="1"/>
</dbReference>
<proteinExistence type="predicted"/>
<comment type="caution">
    <text evidence="3">The sequence shown here is derived from an EMBL/GenBank/DDBJ whole genome shotgun (WGS) entry which is preliminary data.</text>
</comment>
<dbReference type="CDD" id="cd16345">
    <property type="entry name" value="LMWP_ArsC"/>
    <property type="match status" value="1"/>
</dbReference>
<sequence>MESLQIDRLTALGHAGRMALFRLLVRRYPEFVPAGELADALGVKKNTMSVYLSALVRAGLLKQRRDGRNLLYQADIDGADDLVSYLFDDCCRGRPSLCVSHMVSEHDADAGARKMPEAHTYNALFVCTGNSARSLFAEALLRDLGSGRFNAYSAGTHPSSHPNPIAMEMLHAKGHDISPLRSKGVDEFQADGAPIMDFVFTVCDQAANEECPAWAGQPITAHWGVPNPVKAKGTDAERQLAFQQAYGILKNRISLFTALHPENLERATLQARLDDISTQGDPK</sequence>
<dbReference type="GO" id="GO:0046685">
    <property type="term" value="P:response to arsenic-containing substance"/>
    <property type="evidence" value="ECO:0007669"/>
    <property type="project" value="UniProtKB-KW"/>
</dbReference>
<accession>A0AAE3WGY5</accession>
<dbReference type="InterPro" id="IPR036196">
    <property type="entry name" value="Ptyr_pPase_sf"/>
</dbReference>
<dbReference type="InterPro" id="IPR001845">
    <property type="entry name" value="HTH_ArsR_DNA-bd_dom"/>
</dbReference>
<evidence type="ECO:0000256" key="1">
    <source>
        <dbReference type="ARBA" id="ARBA00022849"/>
    </source>
</evidence>
<dbReference type="CDD" id="cd00090">
    <property type="entry name" value="HTH_ARSR"/>
    <property type="match status" value="1"/>
</dbReference>
<dbReference type="SUPFAM" id="SSF52788">
    <property type="entry name" value="Phosphotyrosine protein phosphatases I"/>
    <property type="match status" value="1"/>
</dbReference>
<dbReference type="EMBL" id="JANHAX010000010">
    <property type="protein sequence ID" value="MDQ2092454.1"/>
    <property type="molecule type" value="Genomic_DNA"/>
</dbReference>
<dbReference type="SMART" id="SM00226">
    <property type="entry name" value="LMWPc"/>
    <property type="match status" value="1"/>
</dbReference>
<dbReference type="RefSeq" id="WP_306737763.1">
    <property type="nucleotide sequence ID" value="NZ_JANHAX010000010.1"/>
</dbReference>
<dbReference type="PANTHER" id="PTHR43428:SF1">
    <property type="entry name" value="ARSENATE REDUCTASE"/>
    <property type="match status" value="1"/>
</dbReference>
<dbReference type="InterPro" id="IPR036388">
    <property type="entry name" value="WH-like_DNA-bd_sf"/>
</dbReference>
<dbReference type="SUPFAM" id="SSF46785">
    <property type="entry name" value="Winged helix' DNA-binding domain"/>
    <property type="match status" value="1"/>
</dbReference>
<feature type="domain" description="HTH arsR-type" evidence="2">
    <location>
        <begin position="1"/>
        <end position="94"/>
    </location>
</feature>
<evidence type="ECO:0000259" key="2">
    <source>
        <dbReference type="PROSITE" id="PS50987"/>
    </source>
</evidence>
<evidence type="ECO:0000313" key="3">
    <source>
        <dbReference type="EMBL" id="MDQ2092454.1"/>
    </source>
</evidence>
<dbReference type="Pfam" id="PF01451">
    <property type="entry name" value="LMWPc"/>
    <property type="match status" value="1"/>
</dbReference>
<dbReference type="GO" id="GO:0003700">
    <property type="term" value="F:DNA-binding transcription factor activity"/>
    <property type="evidence" value="ECO:0007669"/>
    <property type="project" value="InterPro"/>
</dbReference>
<dbReference type="InterPro" id="IPR023485">
    <property type="entry name" value="Ptyr_pPase"/>
</dbReference>
<gene>
    <name evidence="3" type="ORF">NO357_21330</name>
</gene>
<dbReference type="Pfam" id="PF12840">
    <property type="entry name" value="HTH_20"/>
    <property type="match status" value="1"/>
</dbReference>
<keyword evidence="4" id="KW-1185">Reference proteome</keyword>
<organism evidence="3 4">
    <name type="scientific">Marimonas arenosa</name>
    <dbReference type="NCBI Taxonomy" id="1795305"/>
    <lineage>
        <taxon>Bacteria</taxon>
        <taxon>Pseudomonadati</taxon>
        <taxon>Pseudomonadota</taxon>
        <taxon>Alphaproteobacteria</taxon>
        <taxon>Rhodobacterales</taxon>
        <taxon>Paracoccaceae</taxon>
        <taxon>Marimonas</taxon>
    </lineage>
</organism>
<dbReference type="InterPro" id="IPR036390">
    <property type="entry name" value="WH_DNA-bd_sf"/>
</dbReference>
<dbReference type="Gene3D" id="3.40.50.2300">
    <property type="match status" value="1"/>
</dbReference>
<dbReference type="Proteomes" id="UP001226762">
    <property type="component" value="Unassembled WGS sequence"/>
</dbReference>
<dbReference type="AlphaFoldDB" id="A0AAE3WGY5"/>